<evidence type="ECO:0000313" key="3">
    <source>
        <dbReference type="Proteomes" id="UP000478090"/>
    </source>
</evidence>
<evidence type="ECO:0000256" key="1">
    <source>
        <dbReference type="SAM" id="Phobius"/>
    </source>
</evidence>
<name>A0ABW9VLA9_9BURK</name>
<sequence length="449" mass="47943">MSGASVPRRVLSFDSNPPYTLPLRFFFSAPLFVLLACALLLWQGDAALASRWSPYTLALTHLLVLGCISMTMLGALMQMLPVVAGISLPHVLRIGPLVHAGLCGGTLLLAAAFCWQQPWLYIAAGLSLLATLLLFIGACTVGLWQQPDSGAAEVVAAIRQSLAALLITLALGALLAASLVWPGSIGLPLPLLTDLHAMWGLLGWVGLLVMGIAWQVVPMFMVTEPYPPRARSRVSTTLFLLLCAVSMSSTLQGAGKDVHLLALGLLVLGYGGFASLTLYLLARRKRPSADTTTLYWRTAMGALLLAGILAVLRQLASHDKLSVLPVAPTELAIGALLLTGVALCTINGMLYKIVPFLTWYHLQETRQQGASVPNVNQIIAPQQGRRQYYLHCSAVVLLVAACYAPALSRPAAGLMALASLALCRNLLTAVTLYRRVRRTALIGQATEVI</sequence>
<keyword evidence="1" id="KW-1133">Transmembrane helix</keyword>
<keyword evidence="3" id="KW-1185">Reference proteome</keyword>
<feature type="transmembrane region" description="Helical" evidence="1">
    <location>
        <begin position="162"/>
        <end position="181"/>
    </location>
</feature>
<feature type="transmembrane region" description="Helical" evidence="1">
    <location>
        <begin position="412"/>
        <end position="433"/>
    </location>
</feature>
<dbReference type="Proteomes" id="UP000478090">
    <property type="component" value="Unassembled WGS sequence"/>
</dbReference>
<feature type="transmembrane region" description="Helical" evidence="1">
    <location>
        <begin position="201"/>
        <end position="222"/>
    </location>
</feature>
<feature type="transmembrane region" description="Helical" evidence="1">
    <location>
        <begin position="332"/>
        <end position="351"/>
    </location>
</feature>
<feature type="transmembrane region" description="Helical" evidence="1">
    <location>
        <begin position="21"/>
        <end position="42"/>
    </location>
</feature>
<reference evidence="2 3" key="1">
    <citation type="submission" date="2019-12" db="EMBL/GenBank/DDBJ databases">
        <title>Novel species isolated from a subtropical stream in China.</title>
        <authorList>
            <person name="Lu H."/>
        </authorList>
    </citation>
    <scope>NUCLEOTIDE SEQUENCE [LARGE SCALE GENOMIC DNA]</scope>
    <source>
        <strain evidence="2 3">CY13W</strain>
    </source>
</reference>
<accession>A0ABW9VLA9</accession>
<comment type="caution">
    <text evidence="2">The sequence shown here is derived from an EMBL/GenBank/DDBJ whole genome shotgun (WGS) entry which is preliminary data.</text>
</comment>
<feature type="transmembrane region" description="Helical" evidence="1">
    <location>
        <begin position="234"/>
        <end position="254"/>
    </location>
</feature>
<feature type="transmembrane region" description="Helical" evidence="1">
    <location>
        <begin position="62"/>
        <end position="84"/>
    </location>
</feature>
<dbReference type="EMBL" id="WWCM01000005">
    <property type="protein sequence ID" value="MYM39487.1"/>
    <property type="molecule type" value="Genomic_DNA"/>
</dbReference>
<proteinExistence type="predicted"/>
<dbReference type="InterPro" id="IPR036927">
    <property type="entry name" value="Cyt_c_oxase-like_su1_sf"/>
</dbReference>
<feature type="transmembrane region" description="Helical" evidence="1">
    <location>
        <begin position="260"/>
        <end position="282"/>
    </location>
</feature>
<dbReference type="RefSeq" id="WP_161038871.1">
    <property type="nucleotide sequence ID" value="NZ_WWCM01000005.1"/>
</dbReference>
<gene>
    <name evidence="2" type="ORF">GTP27_09100</name>
</gene>
<protein>
    <submittedName>
        <fullName evidence="2">Permease</fullName>
    </submittedName>
</protein>
<dbReference type="Gene3D" id="1.20.210.10">
    <property type="entry name" value="Cytochrome c oxidase-like, subunit I domain"/>
    <property type="match status" value="1"/>
</dbReference>
<organism evidence="2 3">
    <name type="scientific">Duganella qianjiadongensis</name>
    <dbReference type="NCBI Taxonomy" id="2692176"/>
    <lineage>
        <taxon>Bacteria</taxon>
        <taxon>Pseudomonadati</taxon>
        <taxon>Pseudomonadota</taxon>
        <taxon>Betaproteobacteria</taxon>
        <taxon>Burkholderiales</taxon>
        <taxon>Oxalobacteraceae</taxon>
        <taxon>Telluria group</taxon>
        <taxon>Duganella</taxon>
    </lineage>
</organism>
<keyword evidence="1" id="KW-0812">Transmembrane</keyword>
<feature type="transmembrane region" description="Helical" evidence="1">
    <location>
        <begin position="388"/>
        <end position="406"/>
    </location>
</feature>
<keyword evidence="1" id="KW-0472">Membrane</keyword>
<feature type="transmembrane region" description="Helical" evidence="1">
    <location>
        <begin position="119"/>
        <end position="141"/>
    </location>
</feature>
<evidence type="ECO:0000313" key="2">
    <source>
        <dbReference type="EMBL" id="MYM39487.1"/>
    </source>
</evidence>
<feature type="transmembrane region" description="Helical" evidence="1">
    <location>
        <begin position="294"/>
        <end position="312"/>
    </location>
</feature>
<feature type="transmembrane region" description="Helical" evidence="1">
    <location>
        <begin position="91"/>
        <end position="113"/>
    </location>
</feature>